<keyword evidence="3" id="KW-1185">Reference proteome</keyword>
<sequence>MVQVDISTQPRVLASTCRDVATLMSHPALGDCMIVDESPPLCDDVESTPTPSVTIQGNTGTTGVGSGTGGTCGTVVASSKGDPKATATVDDSKSPTLVDLIRSQESLRKDQARARAKFRVELAKPKASDIEAIR</sequence>
<proteinExistence type="predicted"/>
<name>A0A024FXL0_9STRA</name>
<evidence type="ECO:0000313" key="3">
    <source>
        <dbReference type="Proteomes" id="UP000053237"/>
    </source>
</evidence>
<evidence type="ECO:0000256" key="1">
    <source>
        <dbReference type="SAM" id="MobiDB-lite"/>
    </source>
</evidence>
<feature type="compositionally biased region" description="Gly residues" evidence="1">
    <location>
        <begin position="60"/>
        <end position="69"/>
    </location>
</feature>
<dbReference type="InParanoid" id="A0A024FXL0"/>
<dbReference type="AlphaFoldDB" id="A0A024FXL0"/>
<feature type="compositionally biased region" description="Polar residues" evidence="1">
    <location>
        <begin position="47"/>
        <end position="56"/>
    </location>
</feature>
<evidence type="ECO:0000313" key="2">
    <source>
        <dbReference type="EMBL" id="CCI11394.1"/>
    </source>
</evidence>
<reference evidence="2 3" key="1">
    <citation type="submission" date="2012-05" db="EMBL/GenBank/DDBJ databases">
        <title>Recombination and specialization in a pathogen metapopulation.</title>
        <authorList>
            <person name="Gardiner A."/>
            <person name="Kemen E."/>
            <person name="Schultz-Larsen T."/>
            <person name="MacLean D."/>
            <person name="Van Oosterhout C."/>
            <person name="Jones J.D.G."/>
        </authorList>
    </citation>
    <scope>NUCLEOTIDE SEQUENCE [LARGE SCALE GENOMIC DNA]</scope>
    <source>
        <strain evidence="2 3">Ac Nc2</strain>
    </source>
</reference>
<dbReference type="Proteomes" id="UP000053237">
    <property type="component" value="Unassembled WGS sequence"/>
</dbReference>
<feature type="region of interest" description="Disordered" evidence="1">
    <location>
        <begin position="44"/>
        <end position="69"/>
    </location>
</feature>
<gene>
    <name evidence="2" type="ORF">BN9_128530</name>
</gene>
<dbReference type="EMBL" id="CAIX01000999">
    <property type="protein sequence ID" value="CCI11394.1"/>
    <property type="molecule type" value="Genomic_DNA"/>
</dbReference>
<protein>
    <submittedName>
        <fullName evidence="2">Uncharacterized protein</fullName>
    </submittedName>
</protein>
<organism evidence="2 3">
    <name type="scientific">Albugo candida</name>
    <dbReference type="NCBI Taxonomy" id="65357"/>
    <lineage>
        <taxon>Eukaryota</taxon>
        <taxon>Sar</taxon>
        <taxon>Stramenopiles</taxon>
        <taxon>Oomycota</taxon>
        <taxon>Peronosporomycetes</taxon>
        <taxon>Albuginales</taxon>
        <taxon>Albuginaceae</taxon>
        <taxon>Albugo</taxon>
    </lineage>
</organism>
<comment type="caution">
    <text evidence="2">The sequence shown here is derived from an EMBL/GenBank/DDBJ whole genome shotgun (WGS) entry which is preliminary data.</text>
</comment>
<accession>A0A024FXL0</accession>